<gene>
    <name evidence="2" type="ORF">SAMN05892877_104210</name>
</gene>
<proteinExistence type="predicted"/>
<accession>A0A285U776</accession>
<dbReference type="Proteomes" id="UP000219167">
    <property type="component" value="Unassembled WGS sequence"/>
</dbReference>
<feature type="transmembrane region" description="Helical" evidence="1">
    <location>
        <begin position="29"/>
        <end position="46"/>
    </location>
</feature>
<keyword evidence="1" id="KW-0812">Transmembrane</keyword>
<keyword evidence="1" id="KW-0472">Membrane</keyword>
<dbReference type="RefSeq" id="WP_097137799.1">
    <property type="nucleotide sequence ID" value="NZ_OBQD01000004.1"/>
</dbReference>
<name>A0A285U776_9HYPH</name>
<feature type="transmembrane region" description="Helical" evidence="1">
    <location>
        <begin position="7"/>
        <end position="23"/>
    </location>
</feature>
<dbReference type="OrthoDB" id="8305240at2"/>
<sequence>MHSIRSIFVATLAVVIAGVTLVFAASLGLALAGIASVIMLGSWIAAKMQPAPVRARCYARTGKPGQREPRIWNDGRGTIIDL</sequence>
<organism evidence="2 3">
    <name type="scientific">Rhizobium subbaraonis</name>
    <dbReference type="NCBI Taxonomy" id="908946"/>
    <lineage>
        <taxon>Bacteria</taxon>
        <taxon>Pseudomonadati</taxon>
        <taxon>Pseudomonadota</taxon>
        <taxon>Alphaproteobacteria</taxon>
        <taxon>Hyphomicrobiales</taxon>
        <taxon>Rhizobiaceae</taxon>
        <taxon>Rhizobium/Agrobacterium group</taxon>
        <taxon>Rhizobium</taxon>
    </lineage>
</organism>
<keyword evidence="3" id="KW-1185">Reference proteome</keyword>
<evidence type="ECO:0000313" key="2">
    <source>
        <dbReference type="EMBL" id="SOC37537.1"/>
    </source>
</evidence>
<reference evidence="2 3" key="1">
    <citation type="submission" date="2017-08" db="EMBL/GenBank/DDBJ databases">
        <authorList>
            <person name="de Groot N.N."/>
        </authorList>
    </citation>
    <scope>NUCLEOTIDE SEQUENCE [LARGE SCALE GENOMIC DNA]</scope>
    <source>
        <strain evidence="2 3">JC85</strain>
    </source>
</reference>
<dbReference type="EMBL" id="OBQD01000004">
    <property type="protein sequence ID" value="SOC37537.1"/>
    <property type="molecule type" value="Genomic_DNA"/>
</dbReference>
<evidence type="ECO:0000256" key="1">
    <source>
        <dbReference type="SAM" id="Phobius"/>
    </source>
</evidence>
<protein>
    <submittedName>
        <fullName evidence="2">Uncharacterized protein</fullName>
    </submittedName>
</protein>
<dbReference type="AlphaFoldDB" id="A0A285U776"/>
<evidence type="ECO:0000313" key="3">
    <source>
        <dbReference type="Proteomes" id="UP000219167"/>
    </source>
</evidence>
<keyword evidence="1" id="KW-1133">Transmembrane helix</keyword>